<feature type="compositionally biased region" description="Polar residues" evidence="7">
    <location>
        <begin position="983"/>
        <end position="1001"/>
    </location>
</feature>
<dbReference type="InterPro" id="IPR011047">
    <property type="entry name" value="Quinoprotein_ADH-like_sf"/>
</dbReference>
<feature type="compositionally biased region" description="Polar residues" evidence="7">
    <location>
        <begin position="926"/>
        <end position="937"/>
    </location>
</feature>
<evidence type="ECO:0000256" key="3">
    <source>
        <dbReference type="ARBA" id="ARBA00022917"/>
    </source>
</evidence>
<dbReference type="GO" id="GO:0003743">
    <property type="term" value="F:translation initiation factor activity"/>
    <property type="evidence" value="ECO:0007669"/>
    <property type="project" value="UniProtKB-UniRule"/>
</dbReference>
<dbReference type="GO" id="GO:0043023">
    <property type="term" value="F:ribosomal large subunit binding"/>
    <property type="evidence" value="ECO:0007669"/>
    <property type="project" value="UniProtKB-UniRule"/>
</dbReference>
<keyword evidence="8" id="KW-0812">Transmembrane</keyword>
<dbReference type="SUPFAM" id="SSF55909">
    <property type="entry name" value="Pentein"/>
    <property type="match status" value="1"/>
</dbReference>
<dbReference type="GO" id="GO:0005737">
    <property type="term" value="C:cytoplasm"/>
    <property type="evidence" value="ECO:0007669"/>
    <property type="project" value="UniProtKB-SubCell"/>
</dbReference>
<dbReference type="CDD" id="cd00527">
    <property type="entry name" value="IF6"/>
    <property type="match status" value="1"/>
</dbReference>
<dbReference type="FunFam" id="3.75.10.10:FF:000001">
    <property type="entry name" value="Eukaryotic translation initiation factor 6"/>
    <property type="match status" value="1"/>
</dbReference>
<keyword evidence="3 6" id="KW-0648">Protein biosynthesis</keyword>
<dbReference type="Gene3D" id="3.75.10.10">
    <property type="entry name" value="L-arginine/glycine Amidinotransferase, Chain A"/>
    <property type="match status" value="1"/>
</dbReference>
<comment type="subunit">
    <text evidence="5">Monomer. Associates with the 60S ribosomal subunit. Interacts with RACK1. Interacts with DICER1, AGO2, TARBP2, MOV10 and RPL7A; they form a large RNA-induced silencing complex (RISC).</text>
</comment>
<evidence type="ECO:0000256" key="2">
    <source>
        <dbReference type="ARBA" id="ARBA00022540"/>
    </source>
</evidence>
<evidence type="ECO:0000313" key="11">
    <source>
        <dbReference type="Proteomes" id="UP000801492"/>
    </source>
</evidence>
<keyword evidence="11" id="KW-1185">Reference proteome</keyword>
<feature type="transmembrane region" description="Helical" evidence="8">
    <location>
        <begin position="337"/>
        <end position="363"/>
    </location>
</feature>
<evidence type="ECO:0000256" key="7">
    <source>
        <dbReference type="SAM" id="MobiDB-lite"/>
    </source>
</evidence>
<comment type="function">
    <text evidence="6">Binds to the 60S ribosomal subunit and prevents its association with the 40S ribosomal subunit to form the 80S initiation complex in the cytoplasm. May also be involved in ribosome biogenesis.</text>
</comment>
<evidence type="ECO:0000259" key="9">
    <source>
        <dbReference type="Pfam" id="PF23727"/>
    </source>
</evidence>
<dbReference type="AlphaFoldDB" id="A0A8K0CDB6"/>
<dbReference type="InterPro" id="IPR055409">
    <property type="entry name" value="Beta-prop_FAM234A_B"/>
</dbReference>
<evidence type="ECO:0000256" key="8">
    <source>
        <dbReference type="SAM" id="Phobius"/>
    </source>
</evidence>
<name>A0A8K0CDB6_IGNLU</name>
<dbReference type="NCBIfam" id="TIGR00323">
    <property type="entry name" value="eIF-6"/>
    <property type="match status" value="1"/>
</dbReference>
<dbReference type="Pfam" id="PF01912">
    <property type="entry name" value="eIF-6"/>
    <property type="match status" value="1"/>
</dbReference>
<dbReference type="SMART" id="SM00654">
    <property type="entry name" value="eIF6"/>
    <property type="match status" value="1"/>
</dbReference>
<comment type="subcellular location">
    <subcellularLocation>
        <location evidence="6">Cytoplasm</location>
    </subcellularLocation>
    <subcellularLocation>
        <location evidence="6">Nucleus</location>
        <location evidence="6">Nucleolus</location>
    </subcellularLocation>
    <text evidence="6">Shuttles between cytoplasm and nucleus/nucleolus.</text>
</comment>
<reference evidence="10" key="1">
    <citation type="submission" date="2019-08" db="EMBL/GenBank/DDBJ databases">
        <title>The genome of the North American firefly Photinus pyralis.</title>
        <authorList>
            <consortium name="Photinus pyralis genome working group"/>
            <person name="Fallon T.R."/>
            <person name="Sander Lower S.E."/>
            <person name="Weng J.-K."/>
        </authorList>
    </citation>
    <scope>NUCLEOTIDE SEQUENCE</scope>
    <source>
        <strain evidence="10">TRF0915ILg1</strain>
        <tissue evidence="10">Whole body</tissue>
    </source>
</reference>
<dbReference type="InterPro" id="IPR002769">
    <property type="entry name" value="eIF6"/>
</dbReference>
<keyword evidence="4 6" id="KW-0539">Nucleus</keyword>
<keyword evidence="8" id="KW-0472">Membrane</keyword>
<gene>
    <name evidence="6" type="primary">EIF6</name>
    <name evidence="10" type="ORF">ILUMI_22703</name>
</gene>
<dbReference type="Pfam" id="PF23727">
    <property type="entry name" value="Beta-prop_FAM234A_B"/>
    <property type="match status" value="1"/>
</dbReference>
<feature type="compositionally biased region" description="Acidic residues" evidence="7">
    <location>
        <begin position="942"/>
        <end position="954"/>
    </location>
</feature>
<proteinExistence type="inferred from homology"/>
<protein>
    <recommendedName>
        <fullName evidence="6">Eukaryotic translation initiation factor 6</fullName>
        <shortName evidence="6">eIF-6</shortName>
    </recommendedName>
</protein>
<accession>A0A8K0CDB6</accession>
<sequence>MALRVQFENNNEIGVFAKLTNAYCLVGIGGSENFYSTFEGELGETIPVVHASLAGCRIIGRMCVGNKHGLLVPNSTFDTELQHIRNALPDKVKVQRIEERLSALGNVVACNDYVALVHPDLDRETEEIIADTLKVEVFRQTIASNVLVGSYSVLSNQGGLVHPNTSVSDQQELSSLLQVPLTAGTVNRGSDAVAAGMVVNDWCAFVGMDTTSTELTVIESIFRLNEAAPSSIGTAMRASLIERQISLLSTMATYPGMNLRGEVRESVSLDEDDLSDVEDEVFIRDGKKWLQSNSRFEDISVKKPLMAPRRKIGRSSDVGSRIINRPPCRAMCKLCCYAFVALTVLIGLIVLVVILVSLFPLPLDKLKEWIISKTNEKEPLKKVVPCSDLKVTDVWTINFPKFISESSVQILDVNQDGIDDVIFGFGTGDDNTLPPELFCGIFLGIAPPCLGGVVALNGSNGNILWRHGLSNSVFSLICTVDINVDNVTDCLITGKGGIFSVINARNGTPIWEFSSKVKDPAVLMDIYWANFIPDQDNDTVPDILASHTSQKVKGNSRPGHILVISGKTGTEIQRVSTPNNVEIYYTPQLLLQSNGNYSVLFGTGSPTVPGNLSIVPLKEILAGNMTPQTLYEDFYKGVLSPSVLVDITGDNQPDIIAAMFNTTIIAIDGRTLKQIWNYSIPNSETLSVPTPGYFNNDNVTDFLVKYQTGRDFPTYYYSQTFILNGKTGTPIYTKPIIDSVGSQMGGLTLGMEGYGFDMFLYWMADCKNFEGNQDIFEFIPGTKIQQQSRADICKLRFNSSMVVKLYALNQFEQPPGIEIYNSENRVLLEYNNTKTPIEEVKAYLTRHPEVQFHMTDASPSLTVDDIVVNPDYDQNQEPFRNIKYEGGSSFRHKDNGQGLIRDFTREDVKRRKNPQQAQPKYVNDYEQPSETWQQQIASYPGEDLDTDYTMDEQDSGSMYSPNKLLLNTNIPNSNNRDPRSKSETTTANQEPAQESTQNSSEAVPKTSKKKNLSENPRYGIYDYKNVQKAHTRLLHDLNNLPSDILRDTYFKNRENQLRKSKFEQRDLKSHEERIRENEEVRKVIEHEKKGFV</sequence>
<keyword evidence="8" id="KW-1133">Transmembrane helix</keyword>
<comment type="similarity">
    <text evidence="6">Belongs to the eIF-6 family.</text>
</comment>
<dbReference type="InterPro" id="IPR015943">
    <property type="entry name" value="WD40/YVTN_repeat-like_dom_sf"/>
</dbReference>
<dbReference type="PANTHER" id="PTHR10784">
    <property type="entry name" value="TRANSLATION INITIATION FACTOR 6"/>
    <property type="match status" value="1"/>
</dbReference>
<dbReference type="Gene3D" id="2.130.10.10">
    <property type="entry name" value="YVTN repeat-like/Quinoprotein amine dehydrogenase"/>
    <property type="match status" value="1"/>
</dbReference>
<dbReference type="GO" id="GO:0005730">
    <property type="term" value="C:nucleolus"/>
    <property type="evidence" value="ECO:0007669"/>
    <property type="project" value="UniProtKB-SubCell"/>
</dbReference>
<evidence type="ECO:0000256" key="6">
    <source>
        <dbReference type="HAMAP-Rule" id="MF_03132"/>
    </source>
</evidence>
<feature type="region of interest" description="Disordered" evidence="7">
    <location>
        <begin position="884"/>
        <end position="1015"/>
    </location>
</feature>
<evidence type="ECO:0000313" key="10">
    <source>
        <dbReference type="EMBL" id="KAF2883461.1"/>
    </source>
</evidence>
<dbReference type="Proteomes" id="UP000801492">
    <property type="component" value="Unassembled WGS sequence"/>
</dbReference>
<keyword evidence="1 6" id="KW-0963">Cytoplasm</keyword>
<dbReference type="GO" id="GO:0042256">
    <property type="term" value="P:cytosolic ribosome assembly"/>
    <property type="evidence" value="ECO:0007669"/>
    <property type="project" value="UniProtKB-UniRule"/>
</dbReference>
<evidence type="ECO:0000256" key="1">
    <source>
        <dbReference type="ARBA" id="ARBA00022490"/>
    </source>
</evidence>
<keyword evidence="6" id="KW-0690">Ribosome biogenesis</keyword>
<evidence type="ECO:0000256" key="4">
    <source>
        <dbReference type="ARBA" id="ARBA00023242"/>
    </source>
</evidence>
<feature type="compositionally biased region" description="Polar residues" evidence="7">
    <location>
        <begin position="955"/>
        <end position="975"/>
    </location>
</feature>
<keyword evidence="2 6" id="KW-0396">Initiation factor</keyword>
<dbReference type="EMBL" id="VTPC01090407">
    <property type="protein sequence ID" value="KAF2883461.1"/>
    <property type="molecule type" value="Genomic_DNA"/>
</dbReference>
<dbReference type="GO" id="GO:0042273">
    <property type="term" value="P:ribosomal large subunit biogenesis"/>
    <property type="evidence" value="ECO:0007669"/>
    <property type="project" value="UniProtKB-UniRule"/>
</dbReference>
<dbReference type="OrthoDB" id="567787at2759"/>
<feature type="domain" description="FAM234A/B beta-propeller" evidence="9">
    <location>
        <begin position="395"/>
        <end position="729"/>
    </location>
</feature>
<dbReference type="SUPFAM" id="SSF50998">
    <property type="entry name" value="Quinoprotein alcohol dehydrogenase-like"/>
    <property type="match status" value="1"/>
</dbReference>
<comment type="caution">
    <text evidence="10">The sequence shown here is derived from an EMBL/GenBank/DDBJ whole genome shotgun (WGS) entry which is preliminary data.</text>
</comment>
<dbReference type="HAMAP" id="MF_00032">
    <property type="entry name" value="eIF_6"/>
    <property type="match status" value="1"/>
</dbReference>
<organism evidence="10 11">
    <name type="scientific">Ignelater luminosus</name>
    <name type="common">Cucubano</name>
    <name type="synonym">Pyrophorus luminosus</name>
    <dbReference type="NCBI Taxonomy" id="2038154"/>
    <lineage>
        <taxon>Eukaryota</taxon>
        <taxon>Metazoa</taxon>
        <taxon>Ecdysozoa</taxon>
        <taxon>Arthropoda</taxon>
        <taxon>Hexapoda</taxon>
        <taxon>Insecta</taxon>
        <taxon>Pterygota</taxon>
        <taxon>Neoptera</taxon>
        <taxon>Endopterygota</taxon>
        <taxon>Coleoptera</taxon>
        <taxon>Polyphaga</taxon>
        <taxon>Elateriformia</taxon>
        <taxon>Elateroidea</taxon>
        <taxon>Elateridae</taxon>
        <taxon>Agrypninae</taxon>
        <taxon>Pyrophorini</taxon>
        <taxon>Ignelater</taxon>
    </lineage>
</organism>
<evidence type="ECO:0000256" key="5">
    <source>
        <dbReference type="ARBA" id="ARBA00062592"/>
    </source>
</evidence>